<feature type="domain" description="MADF" evidence="3">
    <location>
        <begin position="65"/>
        <end position="150"/>
    </location>
</feature>
<dbReference type="GO" id="GO:0006357">
    <property type="term" value="P:regulation of transcription by RNA polymerase II"/>
    <property type="evidence" value="ECO:0007669"/>
    <property type="project" value="TreeGrafter"/>
</dbReference>
<reference evidence="5" key="1">
    <citation type="journal article" date="2014" name="PLoS Negl. Trop. Dis.">
        <title>Identification and characterization of seminal fluid proteins in the Asian tiger mosquito, Aedes albopictus.</title>
        <authorList>
            <person name="Boes K.E."/>
            <person name="Ribeiro J.M."/>
            <person name="Wong A."/>
            <person name="Harrington L.C."/>
            <person name="Wolfner M.F."/>
            <person name="Sirot L.K."/>
        </authorList>
    </citation>
    <scope>NUCLEOTIDE SEQUENCE</scope>
    <source>
        <tissue evidence="5">Reproductive organs</tissue>
    </source>
</reference>
<proteinExistence type="evidence at transcript level"/>
<dbReference type="GO" id="GO:0005667">
    <property type="term" value="C:transcription regulator complex"/>
    <property type="evidence" value="ECO:0007669"/>
    <property type="project" value="TreeGrafter"/>
</dbReference>
<dbReference type="GO" id="GO:0003677">
    <property type="term" value="F:DNA binding"/>
    <property type="evidence" value="ECO:0007669"/>
    <property type="project" value="InterPro"/>
</dbReference>
<comment type="subcellular location">
    <subcellularLocation>
        <location evidence="1">Nucleus</location>
    </subcellularLocation>
</comment>
<dbReference type="Pfam" id="PF02944">
    <property type="entry name" value="BESS"/>
    <property type="match status" value="1"/>
</dbReference>
<dbReference type="PANTHER" id="PTHR12243:SF69">
    <property type="entry name" value="SI:CH73-59F11.3"/>
    <property type="match status" value="1"/>
</dbReference>
<dbReference type="PROSITE" id="PS51031">
    <property type="entry name" value="BESS"/>
    <property type="match status" value="1"/>
</dbReference>
<organism evidence="5">
    <name type="scientific">Aedes albopictus</name>
    <name type="common">Asian tiger mosquito</name>
    <name type="synonym">Stegomyia albopicta</name>
    <dbReference type="NCBI Taxonomy" id="7160"/>
    <lineage>
        <taxon>Eukaryota</taxon>
        <taxon>Metazoa</taxon>
        <taxon>Ecdysozoa</taxon>
        <taxon>Arthropoda</taxon>
        <taxon>Hexapoda</taxon>
        <taxon>Insecta</taxon>
        <taxon>Pterygota</taxon>
        <taxon>Neoptera</taxon>
        <taxon>Endopterygota</taxon>
        <taxon>Diptera</taxon>
        <taxon>Nematocera</taxon>
        <taxon>Culicoidea</taxon>
        <taxon>Culicidae</taxon>
        <taxon>Culicinae</taxon>
        <taxon>Aedini</taxon>
        <taxon>Aedes</taxon>
        <taxon>Stegomyia</taxon>
    </lineage>
</organism>
<dbReference type="InterPro" id="IPR004210">
    <property type="entry name" value="BESS_motif"/>
</dbReference>
<feature type="domain" description="BESS" evidence="4">
    <location>
        <begin position="329"/>
        <end position="368"/>
    </location>
</feature>
<feature type="compositionally biased region" description="Basic and acidic residues" evidence="2">
    <location>
        <begin position="168"/>
        <end position="184"/>
    </location>
</feature>
<evidence type="ECO:0000313" key="5">
    <source>
        <dbReference type="EMBL" id="JAC11494.1"/>
    </source>
</evidence>
<dbReference type="Pfam" id="PF10545">
    <property type="entry name" value="MADF_DNA_bdg"/>
    <property type="match status" value="1"/>
</dbReference>
<sequence>MAPPLTVTTAVACVPGSVSPQVQVIGSGSTVVSPGPAGAAATVGEGAAPTQQQSKNCNFNADTIKLIDCVKARPALWHRKHLRQRVQVAHRGWEEIRKTFKANDVSSLKVRWKTLRDSFRREVKRMEDGEITKSAWPLFDRMSFLLGHFRTRDSILKSGATSPNLQFKSDDHWKYGSDSKHDSQTETDEPMTSELHNNHAGSSSMGDSEAEVVESYTVVYADAKPPSFEIIQQPQESVVEATTAAESDPEDLTMIETYETVQTEELEDDNNGKTGARSSQDVIEVPEHGYGEVTFKNKLRARIKTEPMDVEQRSRSGGQERGCGPTLEADSDYNFLMSLHPFMQKLPGRKNLSVRIKIQQLIAEAMDES</sequence>
<dbReference type="InterPro" id="IPR006578">
    <property type="entry name" value="MADF-dom"/>
</dbReference>
<dbReference type="SMART" id="SM00595">
    <property type="entry name" value="MADF"/>
    <property type="match status" value="1"/>
</dbReference>
<keyword evidence="1" id="KW-0539">Nucleus</keyword>
<protein>
    <submittedName>
        <fullName evidence="5">Putative alcohol dehydrogenase transcription factor myb/sant-like protein</fullName>
    </submittedName>
</protein>
<dbReference type="PANTHER" id="PTHR12243">
    <property type="entry name" value="MADF DOMAIN TRANSCRIPTION FACTOR"/>
    <property type="match status" value="1"/>
</dbReference>
<name>A0A023ET11_AEDAL</name>
<dbReference type="GO" id="GO:0005634">
    <property type="term" value="C:nucleus"/>
    <property type="evidence" value="ECO:0007669"/>
    <property type="project" value="UniProtKB-SubCell"/>
</dbReference>
<dbReference type="InterPro" id="IPR039353">
    <property type="entry name" value="TF_Adf1"/>
</dbReference>
<dbReference type="VEuPathDB" id="VectorBase:AALF020545"/>
<dbReference type="PROSITE" id="PS51029">
    <property type="entry name" value="MADF"/>
    <property type="match status" value="1"/>
</dbReference>
<dbReference type="AlphaFoldDB" id="A0A023ET11"/>
<accession>A0A023ET11</accession>
<dbReference type="VEuPathDB" id="VectorBase:AALFPA_065105"/>
<evidence type="ECO:0000259" key="3">
    <source>
        <dbReference type="PROSITE" id="PS51029"/>
    </source>
</evidence>
<evidence type="ECO:0000259" key="4">
    <source>
        <dbReference type="PROSITE" id="PS51031"/>
    </source>
</evidence>
<dbReference type="VEuPathDB" id="VectorBase:AALC636_010562"/>
<dbReference type="OrthoDB" id="5984255at2759"/>
<feature type="region of interest" description="Disordered" evidence="2">
    <location>
        <begin position="167"/>
        <end position="209"/>
    </location>
</feature>
<evidence type="ECO:0000256" key="1">
    <source>
        <dbReference type="PROSITE-ProRule" id="PRU00371"/>
    </source>
</evidence>
<dbReference type="EMBL" id="GAPW01002104">
    <property type="protein sequence ID" value="JAC11494.1"/>
    <property type="molecule type" value="mRNA"/>
</dbReference>
<evidence type="ECO:0000256" key="2">
    <source>
        <dbReference type="SAM" id="MobiDB-lite"/>
    </source>
</evidence>